<protein>
    <recommendedName>
        <fullName evidence="2">Glycosyl transferase family 1 domain-containing protein</fullName>
    </recommendedName>
</protein>
<comment type="caution">
    <text evidence="1">The sequence shown here is derived from an EMBL/GenBank/DDBJ whole genome shotgun (WGS) entry which is preliminary data.</text>
</comment>
<dbReference type="EMBL" id="BART01020130">
    <property type="protein sequence ID" value="GAH00460.1"/>
    <property type="molecule type" value="Genomic_DNA"/>
</dbReference>
<dbReference type="SUPFAM" id="SSF53756">
    <property type="entry name" value="UDP-Glycosyltransferase/glycogen phosphorylase"/>
    <property type="match status" value="1"/>
</dbReference>
<proteinExistence type="predicted"/>
<dbReference type="AlphaFoldDB" id="X1CWP6"/>
<gene>
    <name evidence="1" type="ORF">S01H4_37467</name>
</gene>
<sequence>MKPHEYKLIYLFGFYPATATHHADILKSAFKSKGCKRAIQWVGTDIFQMRALPWDIHQELVKALNEVDYHFCNSEWLQEELERMGIKAKVNYCPIYQPERFQVKPLPEKFTIGIYHSDTNRMHNQEFLLDVAKAMPDVEFKFFGPMRREPKTKNIELMGWQENIAQIIEQCSINLRISVHDGFPHTPIHFMLMGRKVITNVKMPYADYVDMNVTPQNWINMKADLISFIRKVKNEKPWTPKFQEEVRGYYLNLCDAE</sequence>
<reference evidence="1" key="1">
    <citation type="journal article" date="2014" name="Front. Microbiol.">
        <title>High frequency of phylogenetically diverse reductive dehalogenase-homologous genes in deep subseafloor sedimentary metagenomes.</title>
        <authorList>
            <person name="Kawai M."/>
            <person name="Futagami T."/>
            <person name="Toyoda A."/>
            <person name="Takaki Y."/>
            <person name="Nishi S."/>
            <person name="Hori S."/>
            <person name="Arai W."/>
            <person name="Tsubouchi T."/>
            <person name="Morono Y."/>
            <person name="Uchiyama I."/>
            <person name="Ito T."/>
            <person name="Fujiyama A."/>
            <person name="Inagaki F."/>
            <person name="Takami H."/>
        </authorList>
    </citation>
    <scope>NUCLEOTIDE SEQUENCE</scope>
    <source>
        <strain evidence="1">Expedition CK06-06</strain>
    </source>
</reference>
<feature type="non-terminal residue" evidence="1">
    <location>
        <position position="257"/>
    </location>
</feature>
<evidence type="ECO:0000313" key="1">
    <source>
        <dbReference type="EMBL" id="GAH00460.1"/>
    </source>
</evidence>
<name>X1CWP6_9ZZZZ</name>
<evidence type="ECO:0008006" key="2">
    <source>
        <dbReference type="Google" id="ProtNLM"/>
    </source>
</evidence>
<dbReference type="Gene3D" id="3.40.50.2000">
    <property type="entry name" value="Glycogen Phosphorylase B"/>
    <property type="match status" value="1"/>
</dbReference>
<accession>X1CWP6</accession>
<organism evidence="1">
    <name type="scientific">marine sediment metagenome</name>
    <dbReference type="NCBI Taxonomy" id="412755"/>
    <lineage>
        <taxon>unclassified sequences</taxon>
        <taxon>metagenomes</taxon>
        <taxon>ecological metagenomes</taxon>
    </lineage>
</organism>